<accession>A0A1E5LH64</accession>
<dbReference type="Pfam" id="PF17881">
    <property type="entry name" value="TseB"/>
    <property type="match status" value="1"/>
</dbReference>
<evidence type="ECO:0000313" key="3">
    <source>
        <dbReference type="Proteomes" id="UP000095209"/>
    </source>
</evidence>
<dbReference type="OrthoDB" id="2381181at2"/>
<dbReference type="Gene3D" id="3.10.450.40">
    <property type="match status" value="2"/>
</dbReference>
<dbReference type="EMBL" id="MJEH01000011">
    <property type="protein sequence ID" value="OEH93418.1"/>
    <property type="molecule type" value="Genomic_DNA"/>
</dbReference>
<dbReference type="Proteomes" id="UP000095209">
    <property type="component" value="Unassembled WGS sequence"/>
</dbReference>
<dbReference type="InterPro" id="IPR046350">
    <property type="entry name" value="Cystatin_sf"/>
</dbReference>
<keyword evidence="3" id="KW-1185">Reference proteome</keyword>
<name>A0A1E5LH64_9BACI</name>
<evidence type="ECO:0000259" key="1">
    <source>
        <dbReference type="Pfam" id="PF17881"/>
    </source>
</evidence>
<dbReference type="STRING" id="1305675.BFG57_00030"/>
<sequence length="162" mass="19214">MKKWWWLLLLIPFIVIWQSVNIYQSTLADEKVLHKQAEARAKKIVKGIKVNKVEHFHGKDSYQVVHAINEDGEAVYVWVPDNNKKKPVIKKASEGWTEERVKEQVISERNPIEIIDIRLGMMSGTPLWEVKYVDNNDQYTYYYMNFQNGELVKRYSIKEKKT</sequence>
<organism evidence="2 3">
    <name type="scientific">Bacillus solimangrovi</name>
    <dbReference type="NCBI Taxonomy" id="1305675"/>
    <lineage>
        <taxon>Bacteria</taxon>
        <taxon>Bacillati</taxon>
        <taxon>Bacillota</taxon>
        <taxon>Bacilli</taxon>
        <taxon>Bacillales</taxon>
        <taxon>Bacillaceae</taxon>
        <taxon>Bacillus</taxon>
    </lineage>
</organism>
<dbReference type="SUPFAM" id="SSF54403">
    <property type="entry name" value="Cystatin/monellin"/>
    <property type="match status" value="2"/>
</dbReference>
<evidence type="ECO:0000313" key="2">
    <source>
        <dbReference type="EMBL" id="OEH93418.1"/>
    </source>
</evidence>
<protein>
    <recommendedName>
        <fullName evidence="1">Cell wall elongation regulator TseB-like domain-containing protein</fullName>
    </recommendedName>
</protein>
<dbReference type="InterPro" id="IPR041401">
    <property type="entry name" value="TseB-like_dom"/>
</dbReference>
<gene>
    <name evidence="2" type="ORF">BFG57_00030</name>
</gene>
<reference evidence="2 3" key="1">
    <citation type="submission" date="2016-08" db="EMBL/GenBank/DDBJ databases">
        <title>Genome of Bacillus solimangrovi GH2-4.</title>
        <authorList>
            <person name="Lim S."/>
            <person name="Kim B.-C."/>
        </authorList>
    </citation>
    <scope>NUCLEOTIDE SEQUENCE [LARGE SCALE GENOMIC DNA]</scope>
    <source>
        <strain evidence="2 3">GH2-4</strain>
    </source>
</reference>
<feature type="domain" description="Cell wall elongation regulator TseB-like" evidence="1">
    <location>
        <begin position="36"/>
        <end position="80"/>
    </location>
</feature>
<dbReference type="AlphaFoldDB" id="A0A1E5LH64"/>
<dbReference type="RefSeq" id="WP_069716321.1">
    <property type="nucleotide sequence ID" value="NZ_MJEH01000011.1"/>
</dbReference>
<comment type="caution">
    <text evidence="2">The sequence shown here is derived from an EMBL/GenBank/DDBJ whole genome shotgun (WGS) entry which is preliminary data.</text>
</comment>
<proteinExistence type="predicted"/>